<evidence type="ECO:0008006" key="3">
    <source>
        <dbReference type="Google" id="ProtNLM"/>
    </source>
</evidence>
<dbReference type="RefSeq" id="WP_053400110.1">
    <property type="nucleotide sequence ID" value="NZ_LILC01000002.1"/>
</dbReference>
<dbReference type="PANTHER" id="PTHR36112:SF1">
    <property type="entry name" value="RIBOSOMAL RNA SMALL SUBUNIT METHYLTRANSFERASE J"/>
    <property type="match status" value="1"/>
</dbReference>
<dbReference type="OrthoDB" id="1653798at2"/>
<proteinExistence type="predicted"/>
<dbReference type="InterPro" id="IPR007536">
    <property type="entry name" value="16SrRNA_methylTrfase_J"/>
</dbReference>
<name>A0A0M0LIS0_9BACI</name>
<dbReference type="EMBL" id="LILC01000002">
    <property type="protein sequence ID" value="KOO50945.1"/>
    <property type="molecule type" value="Genomic_DNA"/>
</dbReference>
<keyword evidence="2" id="KW-1185">Reference proteome</keyword>
<comment type="caution">
    <text evidence="1">The sequence shown here is derived from an EMBL/GenBank/DDBJ whole genome shotgun (WGS) entry which is preliminary data.</text>
</comment>
<evidence type="ECO:0000313" key="1">
    <source>
        <dbReference type="EMBL" id="KOO50945.1"/>
    </source>
</evidence>
<dbReference type="GO" id="GO:0008990">
    <property type="term" value="F:rRNA (guanine-N2-)-methyltransferase activity"/>
    <property type="evidence" value="ECO:0007669"/>
    <property type="project" value="InterPro"/>
</dbReference>
<dbReference type="PANTHER" id="PTHR36112">
    <property type="entry name" value="RIBOSOMAL RNA SMALL SUBUNIT METHYLTRANSFERASE J"/>
    <property type="match status" value="1"/>
</dbReference>
<dbReference type="SUPFAM" id="SSF53335">
    <property type="entry name" value="S-adenosyl-L-methionine-dependent methyltransferases"/>
    <property type="match status" value="1"/>
</dbReference>
<dbReference type="STRING" id="284581.AMD01_03350"/>
<gene>
    <name evidence="1" type="ORF">AMD01_03350</name>
</gene>
<dbReference type="AlphaFoldDB" id="A0A0M0LIS0"/>
<evidence type="ECO:0000313" key="2">
    <source>
        <dbReference type="Proteomes" id="UP000037558"/>
    </source>
</evidence>
<dbReference type="PATRIC" id="fig|284581.3.peg.960"/>
<dbReference type="Pfam" id="PF04445">
    <property type="entry name" value="SAM_MT"/>
    <property type="match status" value="1"/>
</dbReference>
<dbReference type="Gene3D" id="3.40.50.150">
    <property type="entry name" value="Vaccinia Virus protein VP39"/>
    <property type="match status" value="1"/>
</dbReference>
<reference evidence="2" key="1">
    <citation type="submission" date="2015-08" db="EMBL/GenBank/DDBJ databases">
        <title>Fjat-14210 dsm16467.</title>
        <authorList>
            <person name="Liu B."/>
            <person name="Wang J."/>
            <person name="Zhu Y."/>
            <person name="Liu G."/>
            <person name="Chen Q."/>
            <person name="Chen Z."/>
            <person name="Lan J."/>
            <person name="Che J."/>
            <person name="Ge C."/>
            <person name="Shi H."/>
            <person name="Pan Z."/>
            <person name="Liu X."/>
        </authorList>
    </citation>
    <scope>NUCLEOTIDE SEQUENCE [LARGE SCALE GENOMIC DNA]</scope>
    <source>
        <strain evidence="2">DSM 16467</strain>
    </source>
</reference>
<dbReference type="InterPro" id="IPR029063">
    <property type="entry name" value="SAM-dependent_MTases_sf"/>
</dbReference>
<dbReference type="Proteomes" id="UP000037558">
    <property type="component" value="Unassembled WGS sequence"/>
</dbReference>
<protein>
    <recommendedName>
        <fullName evidence="3">SAM-dependent methyltransferase</fullName>
    </recommendedName>
</protein>
<accession>A0A0M0LIS0</accession>
<sequence length="257" mass="29364">MIVTTAGRTNQEMVKKARSVAGELCVPYVTRNKESIFTLQQREEADVIAVGKNRLELHPYDGEEPIFFHPNSSMFRAKRVLRGEYDPFLEATKLEEGMSFLDCTLGLASDSIIASLVTGESGRVMGIEGNRYVAYLVKEGLQSWSTGVSELDEAMQRIFVHHQTFEAYLRCCEDNSVDVVYFDPMFSETIEESDGIRGLKQVALYTTISEEVMEEAKRVAKKRVVLKDHWQSNRFEQFGFDVYRRKTAKFHFGVLEV</sequence>
<organism evidence="1 2">
    <name type="scientific">Priestia koreensis</name>
    <dbReference type="NCBI Taxonomy" id="284581"/>
    <lineage>
        <taxon>Bacteria</taxon>
        <taxon>Bacillati</taxon>
        <taxon>Bacillota</taxon>
        <taxon>Bacilli</taxon>
        <taxon>Bacillales</taxon>
        <taxon>Bacillaceae</taxon>
        <taxon>Priestia</taxon>
    </lineage>
</organism>